<proteinExistence type="inferred from homology"/>
<gene>
    <name evidence="3" type="ORF">J8273_5893</name>
</gene>
<dbReference type="InterPro" id="IPR011057">
    <property type="entry name" value="Mss4-like_sf"/>
</dbReference>
<dbReference type="InterPro" id="IPR018105">
    <property type="entry name" value="Translational_control_tumour_p"/>
</dbReference>
<dbReference type="InterPro" id="IPR011323">
    <property type="entry name" value="Mss4/transl-control_tumour"/>
</dbReference>
<dbReference type="GO" id="GO:0005509">
    <property type="term" value="F:calcium ion binding"/>
    <property type="evidence" value="ECO:0007669"/>
    <property type="project" value="TreeGrafter"/>
</dbReference>
<dbReference type="PROSITE" id="PS51797">
    <property type="entry name" value="TCTP_3"/>
    <property type="match status" value="1"/>
</dbReference>
<dbReference type="InterPro" id="IPR034737">
    <property type="entry name" value="TCTP"/>
</dbReference>
<dbReference type="Gene3D" id="2.170.150.10">
    <property type="entry name" value="Metal Binding Protein, Guanine Nucleotide Exchange Factor, Chain A"/>
    <property type="match status" value="1"/>
</dbReference>
<evidence type="ECO:0000256" key="1">
    <source>
        <dbReference type="PROSITE-ProRule" id="PRU01133"/>
    </source>
</evidence>
<comment type="similarity">
    <text evidence="1">Belongs to the TCTP family.</text>
</comment>
<name>A0A8J6DYU5_9EUKA</name>
<organism evidence="3 4">
    <name type="scientific">Carpediemonas membranifera</name>
    <dbReference type="NCBI Taxonomy" id="201153"/>
    <lineage>
        <taxon>Eukaryota</taxon>
        <taxon>Metamonada</taxon>
        <taxon>Carpediemonas-like organisms</taxon>
        <taxon>Carpediemonas</taxon>
    </lineage>
</organism>
<dbReference type="PRINTS" id="PR01653">
    <property type="entry name" value="TCTPROTEIN"/>
</dbReference>
<protein>
    <submittedName>
        <fullName evidence="3">Translationally controlled tumor protein</fullName>
    </submittedName>
</protein>
<dbReference type="Pfam" id="PF00838">
    <property type="entry name" value="TCTP"/>
    <property type="match status" value="1"/>
</dbReference>
<dbReference type="Proteomes" id="UP000717585">
    <property type="component" value="Unassembled WGS sequence"/>
</dbReference>
<dbReference type="OrthoDB" id="10248936at2759"/>
<dbReference type="EMBL" id="JAHDYR010000033">
    <property type="protein sequence ID" value="KAG9392754.1"/>
    <property type="molecule type" value="Genomic_DNA"/>
</dbReference>
<feature type="domain" description="TCTP" evidence="2">
    <location>
        <begin position="2"/>
        <end position="164"/>
    </location>
</feature>
<dbReference type="AlphaFoldDB" id="A0A8J6DYU5"/>
<evidence type="ECO:0000313" key="4">
    <source>
        <dbReference type="Proteomes" id="UP000717585"/>
    </source>
</evidence>
<dbReference type="SUPFAM" id="SSF51316">
    <property type="entry name" value="Mss4-like"/>
    <property type="match status" value="1"/>
</dbReference>
<accession>A0A8J6DYU5</accession>
<dbReference type="PANTHER" id="PTHR11991">
    <property type="entry name" value="TRANSLATIONALLY CONTROLLED TUMOR PROTEIN-RELATED"/>
    <property type="match status" value="1"/>
</dbReference>
<comment type="caution">
    <text evidence="3">The sequence shown here is derived from an EMBL/GenBank/DDBJ whole genome shotgun (WGS) entry which is preliminary data.</text>
</comment>
<evidence type="ECO:0000259" key="2">
    <source>
        <dbReference type="PROSITE" id="PS51797"/>
    </source>
</evidence>
<reference evidence="3" key="1">
    <citation type="submission" date="2021-05" db="EMBL/GenBank/DDBJ databases">
        <title>A free-living protist that lacks canonical eukaryotic 1 DNA replication and segregation systems.</title>
        <authorList>
            <person name="Salas-Leiva D.E."/>
            <person name="Tromer E.C."/>
            <person name="Curtis B.A."/>
            <person name="Jerlstrom-Hultqvist J."/>
            <person name="Kolisko M."/>
            <person name="Yi Z."/>
            <person name="Salas-Leiva J.S."/>
            <person name="Gallot-Lavallee L."/>
            <person name="Kops G.J.P.L."/>
            <person name="Archibald J.M."/>
            <person name="Simpson A.G.B."/>
            <person name="Roger A.J."/>
        </authorList>
    </citation>
    <scope>NUCLEOTIDE SEQUENCE</scope>
    <source>
        <strain evidence="3">BICM</strain>
    </source>
</reference>
<dbReference type="PANTHER" id="PTHR11991:SF0">
    <property type="entry name" value="TRANSLATIONALLY-CONTROLLED TUMOR PROTEIN"/>
    <property type="match status" value="1"/>
</dbReference>
<sequence>MVLLYKDAFTGDELCTDVYPCKEIENGMGLVFTGAMVQVKDGVEGFENNDEEGGALEDGVRTVVNIVEYNSLEQTAFDKKSFQVFLKSYVKKILKHLEEKHPDQVADFKANATGFVKYLISNFKEFDFYQGASMDPEGGVVMNMWEGETPLFIFFKHGLEEEKL</sequence>
<dbReference type="GO" id="GO:0005737">
    <property type="term" value="C:cytoplasm"/>
    <property type="evidence" value="ECO:0007669"/>
    <property type="project" value="TreeGrafter"/>
</dbReference>
<evidence type="ECO:0000313" key="3">
    <source>
        <dbReference type="EMBL" id="KAG9392754.1"/>
    </source>
</evidence>
<keyword evidence="4" id="KW-1185">Reference proteome</keyword>